<keyword evidence="4" id="KW-0804">Transcription</keyword>
<dbReference type="OrthoDB" id="9796186at2"/>
<dbReference type="PROSITE" id="PS00356">
    <property type="entry name" value="HTH_LACI_1"/>
    <property type="match status" value="1"/>
</dbReference>
<dbReference type="PROSITE" id="PS50943">
    <property type="entry name" value="HTH_CROC1"/>
    <property type="match status" value="1"/>
</dbReference>
<proteinExistence type="predicted"/>
<dbReference type="AlphaFoldDB" id="A0A1H6VL34"/>
<accession>A0A1H6VL34</accession>
<gene>
    <name evidence="7" type="ORF">SAMN04487834_10444</name>
</gene>
<dbReference type="Pfam" id="PF00356">
    <property type="entry name" value="LacI"/>
    <property type="match status" value="1"/>
</dbReference>
<evidence type="ECO:0000259" key="5">
    <source>
        <dbReference type="PROSITE" id="PS50932"/>
    </source>
</evidence>
<protein>
    <submittedName>
        <fullName evidence="7">Transcriptional regulator, LacI family</fullName>
    </submittedName>
</protein>
<evidence type="ECO:0000256" key="2">
    <source>
        <dbReference type="ARBA" id="ARBA00023015"/>
    </source>
</evidence>
<evidence type="ECO:0000256" key="1">
    <source>
        <dbReference type="ARBA" id="ARBA00022491"/>
    </source>
</evidence>
<keyword evidence="2" id="KW-0805">Transcription regulation</keyword>
<dbReference type="GO" id="GO:0000976">
    <property type="term" value="F:transcription cis-regulatory region binding"/>
    <property type="evidence" value="ECO:0007669"/>
    <property type="project" value="TreeGrafter"/>
</dbReference>
<dbReference type="PANTHER" id="PTHR30146:SF95">
    <property type="entry name" value="RIBOSE OPERON REPRESSOR"/>
    <property type="match status" value="1"/>
</dbReference>
<dbReference type="eggNOG" id="COG1609">
    <property type="taxonomic scope" value="Bacteria"/>
</dbReference>
<evidence type="ECO:0000256" key="4">
    <source>
        <dbReference type="ARBA" id="ARBA00023163"/>
    </source>
</evidence>
<dbReference type="STRING" id="322505.SAMN04487836_10341"/>
<feature type="domain" description="HTH lacI-type" evidence="5">
    <location>
        <begin position="6"/>
        <end position="60"/>
    </location>
</feature>
<evidence type="ECO:0000313" key="8">
    <source>
        <dbReference type="Proteomes" id="UP000183028"/>
    </source>
</evidence>
<dbReference type="SMART" id="SM00354">
    <property type="entry name" value="HTH_LACI"/>
    <property type="match status" value="1"/>
</dbReference>
<dbReference type="PANTHER" id="PTHR30146">
    <property type="entry name" value="LACI-RELATED TRANSCRIPTIONAL REPRESSOR"/>
    <property type="match status" value="1"/>
</dbReference>
<dbReference type="SUPFAM" id="SSF53822">
    <property type="entry name" value="Periplasmic binding protein-like I"/>
    <property type="match status" value="1"/>
</dbReference>
<dbReference type="Proteomes" id="UP000183028">
    <property type="component" value="Unassembled WGS sequence"/>
</dbReference>
<dbReference type="CDD" id="cd01392">
    <property type="entry name" value="HTH_LacI"/>
    <property type="match status" value="1"/>
</dbReference>
<dbReference type="Pfam" id="PF13377">
    <property type="entry name" value="Peripla_BP_3"/>
    <property type="match status" value="1"/>
</dbReference>
<dbReference type="InterPro" id="IPR028082">
    <property type="entry name" value="Peripla_BP_I"/>
</dbReference>
<dbReference type="Gene3D" id="3.40.50.2300">
    <property type="match status" value="2"/>
</dbReference>
<sequence>MAKKNISIKEIAKLSGVSVATVSRVINNNGRFSEETRKKVNAIIKEYGYTTNIAAKSLRTSQSKTIGLLVPNIDNNWFSHLVLEIERIFFEQNYSVFICNTSQDEKKEISYFKSLDAKIVDGIICIMGSEEVPTKYLNRDIPVVCIDREPKEISDAYYVESDHYDGGYQATSELINQGCKDIVFLSRNKPTSANKQRFNGYLAALKENHIKYRDELNVHIDVNLHSYEGAKNAIDKVIKKGIKFDGIFATNDWRAYGALAALKNNHIQVPQQIKIIGFDDIFISSMSIPSLSTIHQDTEKLAYTACHLLLQLIKKDDSSEIQKKYVLPIKVVRRESTQ</sequence>
<name>A0A1H6VL34_9FIRM</name>
<dbReference type="InterPro" id="IPR001387">
    <property type="entry name" value="Cro/C1-type_HTH"/>
</dbReference>
<keyword evidence="3" id="KW-0238">DNA-binding</keyword>
<dbReference type="GO" id="GO:0003700">
    <property type="term" value="F:DNA-binding transcription factor activity"/>
    <property type="evidence" value="ECO:0007669"/>
    <property type="project" value="TreeGrafter"/>
</dbReference>
<dbReference type="EMBL" id="FNYK01000044">
    <property type="protein sequence ID" value="SEJ00875.1"/>
    <property type="molecule type" value="Genomic_DNA"/>
</dbReference>
<dbReference type="CDD" id="cd06291">
    <property type="entry name" value="PBP1_Qymf-like"/>
    <property type="match status" value="1"/>
</dbReference>
<dbReference type="SUPFAM" id="SSF47413">
    <property type="entry name" value="lambda repressor-like DNA-binding domains"/>
    <property type="match status" value="1"/>
</dbReference>
<evidence type="ECO:0000256" key="3">
    <source>
        <dbReference type="ARBA" id="ARBA00023125"/>
    </source>
</evidence>
<organism evidence="7 8">
    <name type="scientific">Sharpea azabuensis</name>
    <dbReference type="NCBI Taxonomy" id="322505"/>
    <lineage>
        <taxon>Bacteria</taxon>
        <taxon>Bacillati</taxon>
        <taxon>Bacillota</taxon>
        <taxon>Erysipelotrichia</taxon>
        <taxon>Erysipelotrichales</taxon>
        <taxon>Coprobacillaceae</taxon>
        <taxon>Sharpea</taxon>
    </lineage>
</organism>
<dbReference type="InterPro" id="IPR010982">
    <property type="entry name" value="Lambda_DNA-bd_dom_sf"/>
</dbReference>
<reference evidence="8" key="1">
    <citation type="submission" date="2016-10" db="EMBL/GenBank/DDBJ databases">
        <authorList>
            <person name="Varghese N."/>
        </authorList>
    </citation>
    <scope>NUCLEOTIDE SEQUENCE [LARGE SCALE GENOMIC DNA]</scope>
    <source>
        <strain evidence="8">DSM 20406</strain>
    </source>
</reference>
<keyword evidence="1" id="KW-0678">Repressor</keyword>
<evidence type="ECO:0000259" key="6">
    <source>
        <dbReference type="PROSITE" id="PS50943"/>
    </source>
</evidence>
<dbReference type="Gene3D" id="1.10.260.40">
    <property type="entry name" value="lambda repressor-like DNA-binding domains"/>
    <property type="match status" value="1"/>
</dbReference>
<dbReference type="InterPro" id="IPR000843">
    <property type="entry name" value="HTH_LacI"/>
</dbReference>
<evidence type="ECO:0000313" key="7">
    <source>
        <dbReference type="EMBL" id="SEJ00875.1"/>
    </source>
</evidence>
<dbReference type="PRINTS" id="PR00036">
    <property type="entry name" value="HTHLACI"/>
</dbReference>
<dbReference type="PROSITE" id="PS50932">
    <property type="entry name" value="HTH_LACI_2"/>
    <property type="match status" value="1"/>
</dbReference>
<dbReference type="RefSeq" id="WP_074732417.1">
    <property type="nucleotide sequence ID" value="NZ_FNYK01000044.1"/>
</dbReference>
<feature type="domain" description="HTH cro/C1-type" evidence="6">
    <location>
        <begin position="3"/>
        <end position="36"/>
    </location>
</feature>
<keyword evidence="8" id="KW-1185">Reference proteome</keyword>
<dbReference type="InterPro" id="IPR046335">
    <property type="entry name" value="LacI/GalR-like_sensor"/>
</dbReference>